<name>A0AAN6ZCX8_9PEZI</name>
<reference evidence="1" key="2">
    <citation type="submission" date="2023-05" db="EMBL/GenBank/DDBJ databases">
        <authorList>
            <consortium name="Lawrence Berkeley National Laboratory"/>
            <person name="Steindorff A."/>
            <person name="Hensen N."/>
            <person name="Bonometti L."/>
            <person name="Westerberg I."/>
            <person name="Brannstrom I.O."/>
            <person name="Guillou S."/>
            <person name="Cros-Aarteil S."/>
            <person name="Calhoun S."/>
            <person name="Haridas S."/>
            <person name="Kuo A."/>
            <person name="Mondo S."/>
            <person name="Pangilinan J."/>
            <person name="Riley R."/>
            <person name="Labutti K."/>
            <person name="Andreopoulos B."/>
            <person name="Lipzen A."/>
            <person name="Chen C."/>
            <person name="Yanf M."/>
            <person name="Daum C."/>
            <person name="Ng V."/>
            <person name="Clum A."/>
            <person name="Ohm R."/>
            <person name="Martin F."/>
            <person name="Silar P."/>
            <person name="Natvig D."/>
            <person name="Lalanne C."/>
            <person name="Gautier V."/>
            <person name="Ament-Velasquez S.L."/>
            <person name="Kruys A."/>
            <person name="Hutchinson M.I."/>
            <person name="Powell A.J."/>
            <person name="Barry K."/>
            <person name="Miller A.N."/>
            <person name="Grigoriev I.V."/>
            <person name="Debuchy R."/>
            <person name="Gladieux P."/>
            <person name="Thoren M.H."/>
            <person name="Johannesson H."/>
        </authorList>
    </citation>
    <scope>NUCLEOTIDE SEQUENCE</scope>
    <source>
        <strain evidence="1">CBS 123565</strain>
    </source>
</reference>
<comment type="caution">
    <text evidence="1">The sequence shown here is derived from an EMBL/GenBank/DDBJ whole genome shotgun (WGS) entry which is preliminary data.</text>
</comment>
<organism evidence="1 2">
    <name type="scientific">Trichocladium antarcticum</name>
    <dbReference type="NCBI Taxonomy" id="1450529"/>
    <lineage>
        <taxon>Eukaryota</taxon>
        <taxon>Fungi</taxon>
        <taxon>Dikarya</taxon>
        <taxon>Ascomycota</taxon>
        <taxon>Pezizomycotina</taxon>
        <taxon>Sordariomycetes</taxon>
        <taxon>Sordariomycetidae</taxon>
        <taxon>Sordariales</taxon>
        <taxon>Chaetomiaceae</taxon>
        <taxon>Trichocladium</taxon>
    </lineage>
</organism>
<dbReference type="AlphaFoldDB" id="A0AAN6ZCX8"/>
<dbReference type="EMBL" id="MU853413">
    <property type="protein sequence ID" value="KAK4133223.1"/>
    <property type="molecule type" value="Genomic_DNA"/>
</dbReference>
<keyword evidence="2" id="KW-1185">Reference proteome</keyword>
<evidence type="ECO:0000313" key="2">
    <source>
        <dbReference type="Proteomes" id="UP001304895"/>
    </source>
</evidence>
<gene>
    <name evidence="1" type="ORF">BT67DRAFT_479469</name>
</gene>
<protein>
    <submittedName>
        <fullName evidence="1">Uncharacterized protein</fullName>
    </submittedName>
</protein>
<reference evidence="1" key="1">
    <citation type="journal article" date="2023" name="Mol. Phylogenet. Evol.">
        <title>Genome-scale phylogeny and comparative genomics of the fungal order Sordariales.</title>
        <authorList>
            <person name="Hensen N."/>
            <person name="Bonometti L."/>
            <person name="Westerberg I."/>
            <person name="Brannstrom I.O."/>
            <person name="Guillou S."/>
            <person name="Cros-Aarteil S."/>
            <person name="Calhoun S."/>
            <person name="Haridas S."/>
            <person name="Kuo A."/>
            <person name="Mondo S."/>
            <person name="Pangilinan J."/>
            <person name="Riley R."/>
            <person name="LaButti K."/>
            <person name="Andreopoulos B."/>
            <person name="Lipzen A."/>
            <person name="Chen C."/>
            <person name="Yan M."/>
            <person name="Daum C."/>
            <person name="Ng V."/>
            <person name="Clum A."/>
            <person name="Steindorff A."/>
            <person name="Ohm R.A."/>
            <person name="Martin F."/>
            <person name="Silar P."/>
            <person name="Natvig D.O."/>
            <person name="Lalanne C."/>
            <person name="Gautier V."/>
            <person name="Ament-Velasquez S.L."/>
            <person name="Kruys A."/>
            <person name="Hutchinson M.I."/>
            <person name="Powell A.J."/>
            <person name="Barry K."/>
            <person name="Miller A.N."/>
            <person name="Grigoriev I.V."/>
            <person name="Debuchy R."/>
            <person name="Gladieux P."/>
            <person name="Hiltunen Thoren M."/>
            <person name="Johannesson H."/>
        </authorList>
    </citation>
    <scope>NUCLEOTIDE SEQUENCE</scope>
    <source>
        <strain evidence="1">CBS 123565</strain>
    </source>
</reference>
<accession>A0AAN6ZCX8</accession>
<sequence length="175" mass="19738">MAGMRVWLAASYRIKIEAIHSAFVVDECLVRGVLVSSTSSRCTWTKQEQLLDGVAGPPSVELGETVFAQRAGFVPDSYFTVADTTRNWHGSTTSTHQTPDSAPHDELNVRLILMIFCAKLPIPPTYMYNPSLQDQPDPPLVIGGTMQIVARHHVEKPVRRQVRRHMWDGRKQENW</sequence>
<evidence type="ECO:0000313" key="1">
    <source>
        <dbReference type="EMBL" id="KAK4133223.1"/>
    </source>
</evidence>
<dbReference type="Proteomes" id="UP001304895">
    <property type="component" value="Unassembled WGS sequence"/>
</dbReference>
<proteinExistence type="predicted"/>